<keyword evidence="1" id="KW-0808">Transferase</keyword>
<proteinExistence type="predicted"/>
<dbReference type="PANTHER" id="PTHR47150">
    <property type="entry name" value="OS12G0169200 PROTEIN"/>
    <property type="match status" value="1"/>
</dbReference>
<protein>
    <submittedName>
        <fullName evidence="1">DNA-directed DNA polymerase</fullName>
    </submittedName>
</protein>
<dbReference type="Pfam" id="PF04827">
    <property type="entry name" value="Plant_tran"/>
    <property type="match status" value="1"/>
</dbReference>
<sequence>MGRSLLNQIVEEVTNHSSFFHDNTDCTGREEYLRKPTMTDVVKLYWHYEKSTGFQRCCEALIALIGSGYYLVDMIYLELATLVKMISEPSDDDHKRIRYKQIQESVRKDVEQEFGVLNKK</sequence>
<evidence type="ECO:0000313" key="1">
    <source>
        <dbReference type="EMBL" id="GJS83093.1"/>
    </source>
</evidence>
<keyword evidence="1" id="KW-0239">DNA-directed DNA polymerase</keyword>
<dbReference type="InterPro" id="IPR006912">
    <property type="entry name" value="Harbinger_derived_prot"/>
</dbReference>
<dbReference type="PANTHER" id="PTHR47150:SF7">
    <property type="entry name" value="NUCLEASE"/>
    <property type="match status" value="1"/>
</dbReference>
<reference evidence="1" key="1">
    <citation type="journal article" date="2022" name="Int. J. Mol. Sci.">
        <title>Draft Genome of Tanacetum Coccineum: Genomic Comparison of Closely Related Tanacetum-Family Plants.</title>
        <authorList>
            <person name="Yamashiro T."/>
            <person name="Shiraishi A."/>
            <person name="Nakayama K."/>
            <person name="Satake H."/>
        </authorList>
    </citation>
    <scope>NUCLEOTIDE SEQUENCE</scope>
</reference>
<keyword evidence="1" id="KW-0548">Nucleotidyltransferase</keyword>
<dbReference type="Proteomes" id="UP001151760">
    <property type="component" value="Unassembled WGS sequence"/>
</dbReference>
<dbReference type="EMBL" id="BQNB010010874">
    <property type="protein sequence ID" value="GJS83093.1"/>
    <property type="molecule type" value="Genomic_DNA"/>
</dbReference>
<organism evidence="1 2">
    <name type="scientific">Tanacetum coccineum</name>
    <dbReference type="NCBI Taxonomy" id="301880"/>
    <lineage>
        <taxon>Eukaryota</taxon>
        <taxon>Viridiplantae</taxon>
        <taxon>Streptophyta</taxon>
        <taxon>Embryophyta</taxon>
        <taxon>Tracheophyta</taxon>
        <taxon>Spermatophyta</taxon>
        <taxon>Magnoliopsida</taxon>
        <taxon>eudicotyledons</taxon>
        <taxon>Gunneridae</taxon>
        <taxon>Pentapetalae</taxon>
        <taxon>asterids</taxon>
        <taxon>campanulids</taxon>
        <taxon>Asterales</taxon>
        <taxon>Asteraceae</taxon>
        <taxon>Asteroideae</taxon>
        <taxon>Anthemideae</taxon>
        <taxon>Anthemidinae</taxon>
        <taxon>Tanacetum</taxon>
    </lineage>
</organism>
<name>A0ABQ4Z2J4_9ASTR</name>
<dbReference type="GO" id="GO:0003887">
    <property type="term" value="F:DNA-directed DNA polymerase activity"/>
    <property type="evidence" value="ECO:0007669"/>
    <property type="project" value="UniProtKB-KW"/>
</dbReference>
<comment type="caution">
    <text evidence="1">The sequence shown here is derived from an EMBL/GenBank/DDBJ whole genome shotgun (WGS) entry which is preliminary data.</text>
</comment>
<keyword evidence="2" id="KW-1185">Reference proteome</keyword>
<evidence type="ECO:0000313" key="2">
    <source>
        <dbReference type="Proteomes" id="UP001151760"/>
    </source>
</evidence>
<gene>
    <name evidence="1" type="ORF">Tco_0749634</name>
</gene>
<accession>A0ABQ4Z2J4</accession>
<reference evidence="1" key="2">
    <citation type="submission" date="2022-01" db="EMBL/GenBank/DDBJ databases">
        <authorList>
            <person name="Yamashiro T."/>
            <person name="Shiraishi A."/>
            <person name="Satake H."/>
            <person name="Nakayama K."/>
        </authorList>
    </citation>
    <scope>NUCLEOTIDE SEQUENCE</scope>
</reference>